<dbReference type="InterPro" id="IPR008927">
    <property type="entry name" value="6-PGluconate_DH-like_C_sf"/>
</dbReference>
<dbReference type="Gene3D" id="1.10.1040.50">
    <property type="match status" value="1"/>
</dbReference>
<evidence type="ECO:0000256" key="1">
    <source>
        <dbReference type="ARBA" id="ARBA00004275"/>
    </source>
</evidence>
<name>A0A238J3K1_9RHOB</name>
<dbReference type="Pfam" id="PF00725">
    <property type="entry name" value="3HCDH"/>
    <property type="match status" value="1"/>
</dbReference>
<evidence type="ECO:0000256" key="13">
    <source>
        <dbReference type="ARBA" id="ARBA00049556"/>
    </source>
</evidence>
<keyword evidence="12" id="KW-0511">Multifunctional enzyme</keyword>
<reference evidence="17" key="1">
    <citation type="submission" date="2017-05" db="EMBL/GenBank/DDBJ databases">
        <authorList>
            <person name="Rodrigo-Torres L."/>
            <person name="Arahal R. D."/>
            <person name="Lucena T."/>
        </authorList>
    </citation>
    <scope>NUCLEOTIDE SEQUENCE [LARGE SCALE GENOMIC DNA]</scope>
    <source>
        <strain evidence="17">CECT 8489</strain>
    </source>
</reference>
<dbReference type="UniPathway" id="UPA00659"/>
<dbReference type="OrthoDB" id="9771883at2"/>
<keyword evidence="11" id="KW-0456">Lyase</keyword>
<dbReference type="GO" id="GO:0004300">
    <property type="term" value="F:enoyl-CoA hydratase activity"/>
    <property type="evidence" value="ECO:0007669"/>
    <property type="project" value="UniProtKB-ARBA"/>
</dbReference>
<evidence type="ECO:0000256" key="2">
    <source>
        <dbReference type="ARBA" id="ARBA00005005"/>
    </source>
</evidence>
<feature type="domain" description="3-hydroxyacyl-CoA dehydrogenase NAD binding" evidence="15">
    <location>
        <begin position="314"/>
        <end position="485"/>
    </location>
</feature>
<dbReference type="Pfam" id="PF02737">
    <property type="entry name" value="3HCDH_N"/>
    <property type="match status" value="1"/>
</dbReference>
<evidence type="ECO:0000256" key="12">
    <source>
        <dbReference type="ARBA" id="ARBA00023268"/>
    </source>
</evidence>
<evidence type="ECO:0000313" key="16">
    <source>
        <dbReference type="EMBL" id="SMX25236.1"/>
    </source>
</evidence>
<keyword evidence="7" id="KW-0520">NAD</keyword>
<gene>
    <name evidence="16" type="primary">fadJ_2</name>
    <name evidence="16" type="ORF">BOA8489_03371</name>
</gene>
<evidence type="ECO:0000259" key="15">
    <source>
        <dbReference type="Pfam" id="PF02737"/>
    </source>
</evidence>
<keyword evidence="9" id="KW-0576">Peroxisome</keyword>
<comment type="pathway">
    <text evidence="2">Lipid metabolism; fatty acid beta-oxidation.</text>
</comment>
<dbReference type="InterPro" id="IPR029045">
    <property type="entry name" value="ClpP/crotonase-like_dom_sf"/>
</dbReference>
<dbReference type="CDD" id="cd06558">
    <property type="entry name" value="crotonase-like"/>
    <property type="match status" value="1"/>
</dbReference>
<evidence type="ECO:0000256" key="11">
    <source>
        <dbReference type="ARBA" id="ARBA00023239"/>
    </source>
</evidence>
<dbReference type="PANTHER" id="PTHR23309:SF49">
    <property type="entry name" value="PEROXISOMAL BIFUNCTIONAL ENZYME"/>
    <property type="match status" value="1"/>
</dbReference>
<dbReference type="SUPFAM" id="SSF48179">
    <property type="entry name" value="6-phosphogluconate dehydrogenase C-terminal domain-like"/>
    <property type="match status" value="2"/>
</dbReference>
<dbReference type="Pfam" id="PF00378">
    <property type="entry name" value="ECH_1"/>
    <property type="match status" value="1"/>
</dbReference>
<evidence type="ECO:0000256" key="5">
    <source>
        <dbReference type="ARBA" id="ARBA00022963"/>
    </source>
</evidence>
<dbReference type="InterPro" id="IPR036291">
    <property type="entry name" value="NAD(P)-bd_dom_sf"/>
</dbReference>
<dbReference type="PANTHER" id="PTHR23309">
    <property type="entry name" value="3-HYDROXYACYL-COA DEHYROGENASE"/>
    <property type="match status" value="1"/>
</dbReference>
<organism evidence="16 17">
    <name type="scientific">Boseongicola aestuarii</name>
    <dbReference type="NCBI Taxonomy" id="1470561"/>
    <lineage>
        <taxon>Bacteria</taxon>
        <taxon>Pseudomonadati</taxon>
        <taxon>Pseudomonadota</taxon>
        <taxon>Alphaproteobacteria</taxon>
        <taxon>Rhodobacterales</taxon>
        <taxon>Paracoccaceae</taxon>
        <taxon>Boseongicola</taxon>
    </lineage>
</organism>
<dbReference type="InterPro" id="IPR001753">
    <property type="entry name" value="Enoyl-CoA_hydra/iso"/>
</dbReference>
<evidence type="ECO:0000256" key="10">
    <source>
        <dbReference type="ARBA" id="ARBA00023235"/>
    </source>
</evidence>
<keyword evidence="4" id="KW-0276">Fatty acid metabolism</keyword>
<protein>
    <submittedName>
        <fullName evidence="16">Fatty acid oxidation complex subunit alpha</fullName>
    </submittedName>
</protein>
<evidence type="ECO:0000259" key="14">
    <source>
        <dbReference type="Pfam" id="PF00725"/>
    </source>
</evidence>
<accession>A0A238J3K1</accession>
<evidence type="ECO:0000256" key="9">
    <source>
        <dbReference type="ARBA" id="ARBA00023140"/>
    </source>
</evidence>
<evidence type="ECO:0000256" key="4">
    <source>
        <dbReference type="ARBA" id="ARBA00022832"/>
    </source>
</evidence>
<dbReference type="Gene3D" id="3.90.226.10">
    <property type="entry name" value="2-enoyl-CoA Hydratase, Chain A, domain 1"/>
    <property type="match status" value="1"/>
</dbReference>
<evidence type="ECO:0000313" key="17">
    <source>
        <dbReference type="Proteomes" id="UP000201838"/>
    </source>
</evidence>
<dbReference type="Gene3D" id="3.40.50.720">
    <property type="entry name" value="NAD(P)-binding Rossmann-like Domain"/>
    <property type="match status" value="1"/>
</dbReference>
<dbReference type="SUPFAM" id="SSF51735">
    <property type="entry name" value="NAD(P)-binding Rossmann-fold domains"/>
    <property type="match status" value="1"/>
</dbReference>
<dbReference type="EMBL" id="FXXQ01000013">
    <property type="protein sequence ID" value="SMX25236.1"/>
    <property type="molecule type" value="Genomic_DNA"/>
</dbReference>
<evidence type="ECO:0000256" key="8">
    <source>
        <dbReference type="ARBA" id="ARBA00023098"/>
    </source>
</evidence>
<dbReference type="RefSeq" id="WP_093975433.1">
    <property type="nucleotide sequence ID" value="NZ_FXXQ01000013.1"/>
</dbReference>
<evidence type="ECO:0000256" key="6">
    <source>
        <dbReference type="ARBA" id="ARBA00023002"/>
    </source>
</evidence>
<sequence>MAYTNPMGRADTIEEKTSFAGDSSGDVAVVVIDNPPNGVLTPAVRASLSRELIAAGASSDVRAVVIVGRDGAFAMGTGIDSGGALAQVPDAPTLGDLCDAIEAMDKPVVAAITGAALGNGLELALAAHVRVAGPEARLGAPEITIGIVPGSGGTQRLPKVVGGLAALRMLLSGRAVNGTSAHKLGLVDRLAEGDVLEAAIDEARTRAENGAPLARSSQRRDRLGEGQAFLEAVAEHRRIAAVSPLDAPLRLIECVEAALLLPYEIGRGLEIAAFEDLVESDHSRALRHVFAADRRLVAASAVVGRTPSRALGSIGLIGGKGIGSEIAVACLDAGFSVTVAERSDEALESGVMRIIEHYDARVAAGKMKEDAVEATLERMNAVCGFRTLSDADVVIDPGPSVSKALISELDAVLKAGAVLATGSEHVDVATLATATRRPSEVVGFRLYPGMQRNRMAEVIPSAASSPRAIATVRALARKLDRLIVETGPGPVGIGQRVAEALHAAADFCVEEGARISQVDAALQDWGLPLGSFAWRDTEGLVRAKPRRGAGDDLTSGLVEAGRLGRVNGRGFYAYRQRGRKGVEDPDVTAFIDAVRKSKGKRARTVSDGDIRLRCVAAMAGAGAQALADGTARAPSDIDMVSIHGLGFARRTGGVMFAADLIGLEQVQKLVTGMADAGARVSLPSPIFKDLIRAGQSFAALDG</sequence>
<evidence type="ECO:0000256" key="7">
    <source>
        <dbReference type="ARBA" id="ARBA00023027"/>
    </source>
</evidence>
<dbReference type="SUPFAM" id="SSF52096">
    <property type="entry name" value="ClpP/crotonase"/>
    <property type="match status" value="1"/>
</dbReference>
<comment type="catalytic activity">
    <reaction evidence="13">
        <text>a (3S)-3-hydroxyacyl-CoA + NAD(+) = a 3-oxoacyl-CoA + NADH + H(+)</text>
        <dbReference type="Rhea" id="RHEA:22432"/>
        <dbReference type="ChEBI" id="CHEBI:15378"/>
        <dbReference type="ChEBI" id="CHEBI:57318"/>
        <dbReference type="ChEBI" id="CHEBI:57540"/>
        <dbReference type="ChEBI" id="CHEBI:57945"/>
        <dbReference type="ChEBI" id="CHEBI:90726"/>
        <dbReference type="EC" id="1.1.1.35"/>
    </reaction>
</comment>
<dbReference type="GO" id="GO:0006635">
    <property type="term" value="P:fatty acid beta-oxidation"/>
    <property type="evidence" value="ECO:0007669"/>
    <property type="project" value="UniProtKB-UniPathway"/>
</dbReference>
<keyword evidence="5" id="KW-0442">Lipid degradation</keyword>
<dbReference type="Proteomes" id="UP000201838">
    <property type="component" value="Unassembled WGS sequence"/>
</dbReference>
<dbReference type="InterPro" id="IPR006108">
    <property type="entry name" value="3HC_DH_C"/>
</dbReference>
<keyword evidence="6" id="KW-0560">Oxidoreductase</keyword>
<comment type="subunit">
    <text evidence="3">Monomer.</text>
</comment>
<evidence type="ECO:0000256" key="3">
    <source>
        <dbReference type="ARBA" id="ARBA00011245"/>
    </source>
</evidence>
<keyword evidence="8" id="KW-0443">Lipid metabolism</keyword>
<dbReference type="InterPro" id="IPR006176">
    <property type="entry name" value="3-OHacyl-CoA_DH_NAD-bd"/>
</dbReference>
<comment type="subcellular location">
    <subcellularLocation>
        <location evidence="1">Peroxisome</location>
    </subcellularLocation>
</comment>
<dbReference type="GO" id="GO:0070403">
    <property type="term" value="F:NAD+ binding"/>
    <property type="evidence" value="ECO:0007669"/>
    <property type="project" value="InterPro"/>
</dbReference>
<keyword evidence="17" id="KW-1185">Reference proteome</keyword>
<feature type="domain" description="3-hydroxyacyl-CoA dehydrogenase C-terminal" evidence="14">
    <location>
        <begin position="493"/>
        <end position="574"/>
    </location>
</feature>
<dbReference type="GO" id="GO:0016853">
    <property type="term" value="F:isomerase activity"/>
    <property type="evidence" value="ECO:0007669"/>
    <property type="project" value="UniProtKB-KW"/>
</dbReference>
<proteinExistence type="predicted"/>
<keyword evidence="10" id="KW-0413">Isomerase</keyword>
<dbReference type="GO" id="GO:0003857">
    <property type="term" value="F:(3S)-3-hydroxyacyl-CoA dehydrogenase (NAD+) activity"/>
    <property type="evidence" value="ECO:0007669"/>
    <property type="project" value="UniProtKB-EC"/>
</dbReference>
<dbReference type="AlphaFoldDB" id="A0A238J3K1"/>